<evidence type="ECO:0000313" key="3">
    <source>
        <dbReference type="Proteomes" id="UP000053872"/>
    </source>
</evidence>
<dbReference type="InterPro" id="IPR013216">
    <property type="entry name" value="Methyltransf_11"/>
</dbReference>
<comment type="caution">
    <text evidence="2">The sequence shown here is derived from an EMBL/GenBank/DDBJ whole genome shotgun (WGS) entry which is preliminary data.</text>
</comment>
<dbReference type="GO" id="GO:0032259">
    <property type="term" value="P:methylation"/>
    <property type="evidence" value="ECO:0007669"/>
    <property type="project" value="UniProtKB-KW"/>
</dbReference>
<dbReference type="PANTHER" id="PTHR45036:SF1">
    <property type="entry name" value="METHYLTRANSFERASE LIKE 7A"/>
    <property type="match status" value="1"/>
</dbReference>
<gene>
    <name evidence="2" type="primary">METTL7A</name>
    <name evidence="2" type="ORF">A306_00013133</name>
</gene>
<dbReference type="InterPro" id="IPR029063">
    <property type="entry name" value="SAM-dependent_MTases_sf"/>
</dbReference>
<feature type="domain" description="Methyltransferase type 11" evidence="1">
    <location>
        <begin position="96"/>
        <end position="193"/>
    </location>
</feature>
<dbReference type="GO" id="GO:0008757">
    <property type="term" value="F:S-adenosylmethionine-dependent methyltransferase activity"/>
    <property type="evidence" value="ECO:0007669"/>
    <property type="project" value="InterPro"/>
</dbReference>
<name>A0A2I0LP99_COLLI</name>
<dbReference type="PANTHER" id="PTHR45036">
    <property type="entry name" value="METHYLTRANSFERASE LIKE 7B"/>
    <property type="match status" value="1"/>
</dbReference>
<keyword evidence="2" id="KW-0489">Methyltransferase</keyword>
<reference evidence="2 3" key="1">
    <citation type="journal article" date="2013" name="Science">
        <title>Genomic diversity and evolution of the head crest in the rock pigeon.</title>
        <authorList>
            <person name="Shapiro M.D."/>
            <person name="Kronenberg Z."/>
            <person name="Li C."/>
            <person name="Domyan E.T."/>
            <person name="Pan H."/>
            <person name="Campbell M."/>
            <person name="Tan H."/>
            <person name="Huff C.D."/>
            <person name="Hu H."/>
            <person name="Vickrey A.I."/>
            <person name="Nielsen S.C."/>
            <person name="Stringham S.A."/>
            <person name="Hu H."/>
            <person name="Willerslev E."/>
            <person name="Gilbert M.T."/>
            <person name="Yandell M."/>
            <person name="Zhang G."/>
            <person name="Wang J."/>
        </authorList>
    </citation>
    <scope>NUCLEOTIDE SEQUENCE [LARGE SCALE GENOMIC DNA]</scope>
    <source>
        <tissue evidence="2">Blood</tissue>
    </source>
</reference>
<sequence>KGLGARPVPKLGRPVPLWYAVRLLPSLPLKPALKPPDRCQELNTLKRNTASTRMQLCLNFQEKLCAIHERKAKKHKQELFRNLPDFTSPSGELKLLEIGTGYGVNFQFYPPGCRVTCTDINPNFQQGLSKSMSKNQHLRYERFLEAAGEDLHVVPSGSVDAVVCTLVLCSVRDVSAVLREVLRVLRPGGAFYFLEHVAADHSSWKYFWQQIYHPTWKLLFAGCCLTREIWRDLEEAAFSELSVRHVRVALPWTPIEPHIMGFAVK</sequence>
<dbReference type="SUPFAM" id="SSF53335">
    <property type="entry name" value="S-adenosyl-L-methionine-dependent methyltransferases"/>
    <property type="match status" value="1"/>
</dbReference>
<dbReference type="Proteomes" id="UP000053872">
    <property type="component" value="Unassembled WGS sequence"/>
</dbReference>
<dbReference type="Gene3D" id="3.40.50.150">
    <property type="entry name" value="Vaccinia Virus protein VP39"/>
    <property type="match status" value="1"/>
</dbReference>
<keyword evidence="2" id="KW-0808">Transferase</keyword>
<organism evidence="2 3">
    <name type="scientific">Columba livia</name>
    <name type="common">Rock dove</name>
    <dbReference type="NCBI Taxonomy" id="8932"/>
    <lineage>
        <taxon>Eukaryota</taxon>
        <taxon>Metazoa</taxon>
        <taxon>Chordata</taxon>
        <taxon>Craniata</taxon>
        <taxon>Vertebrata</taxon>
        <taxon>Euteleostomi</taxon>
        <taxon>Archelosauria</taxon>
        <taxon>Archosauria</taxon>
        <taxon>Dinosauria</taxon>
        <taxon>Saurischia</taxon>
        <taxon>Theropoda</taxon>
        <taxon>Coelurosauria</taxon>
        <taxon>Aves</taxon>
        <taxon>Neognathae</taxon>
        <taxon>Neoaves</taxon>
        <taxon>Columbimorphae</taxon>
        <taxon>Columbiformes</taxon>
        <taxon>Columbidae</taxon>
        <taxon>Columba</taxon>
    </lineage>
</organism>
<accession>A0A2I0LP99</accession>
<evidence type="ECO:0000259" key="1">
    <source>
        <dbReference type="Pfam" id="PF08241"/>
    </source>
</evidence>
<evidence type="ECO:0000313" key="2">
    <source>
        <dbReference type="EMBL" id="PKK19260.1"/>
    </source>
</evidence>
<proteinExistence type="predicted"/>
<dbReference type="InterPro" id="IPR052356">
    <property type="entry name" value="Thiol_S-MT"/>
</dbReference>
<feature type="non-terminal residue" evidence="2">
    <location>
        <position position="1"/>
    </location>
</feature>
<dbReference type="CDD" id="cd02440">
    <property type="entry name" value="AdoMet_MTases"/>
    <property type="match status" value="1"/>
</dbReference>
<dbReference type="EMBL" id="AKCR02000154">
    <property type="protein sequence ID" value="PKK19260.1"/>
    <property type="molecule type" value="Genomic_DNA"/>
</dbReference>
<dbReference type="Pfam" id="PF08241">
    <property type="entry name" value="Methyltransf_11"/>
    <property type="match status" value="1"/>
</dbReference>
<keyword evidence="3" id="KW-1185">Reference proteome</keyword>
<dbReference type="AlphaFoldDB" id="A0A2I0LP99"/>
<protein>
    <submittedName>
        <fullName evidence="2">Methyltransferase like 7A, transcript variant X2</fullName>
    </submittedName>
</protein>